<proteinExistence type="predicted"/>
<evidence type="ECO:0000313" key="9">
    <source>
        <dbReference type="EMBL" id="CAL4195372.1"/>
    </source>
</evidence>
<evidence type="ECO:0000256" key="5">
    <source>
        <dbReference type="PROSITE-ProRule" id="PRU00042"/>
    </source>
</evidence>
<evidence type="ECO:0000256" key="4">
    <source>
        <dbReference type="ARBA" id="ARBA00022833"/>
    </source>
</evidence>
<keyword evidence="4" id="KW-0862">Zinc</keyword>
<dbReference type="Pfam" id="PF01429">
    <property type="entry name" value="MBD"/>
    <property type="match status" value="4"/>
</dbReference>
<keyword evidence="10" id="KW-1185">Reference proteome</keyword>
<feature type="domain" description="MBD" evidence="8">
    <location>
        <begin position="328"/>
        <end position="399"/>
    </location>
</feature>
<dbReference type="Proteomes" id="UP001497623">
    <property type="component" value="Unassembled WGS sequence"/>
</dbReference>
<feature type="domain" description="C2H2-type" evidence="7">
    <location>
        <begin position="479"/>
        <end position="506"/>
    </location>
</feature>
<evidence type="ECO:0000256" key="6">
    <source>
        <dbReference type="SAM" id="MobiDB-lite"/>
    </source>
</evidence>
<evidence type="ECO:0000259" key="7">
    <source>
        <dbReference type="PROSITE" id="PS50157"/>
    </source>
</evidence>
<dbReference type="InterPro" id="IPR013087">
    <property type="entry name" value="Znf_C2H2_type"/>
</dbReference>
<feature type="region of interest" description="Disordered" evidence="6">
    <location>
        <begin position="574"/>
        <end position="603"/>
    </location>
</feature>
<reference evidence="9 10" key="1">
    <citation type="submission" date="2024-05" db="EMBL/GenBank/DDBJ databases">
        <authorList>
            <person name="Wallberg A."/>
        </authorList>
    </citation>
    <scope>NUCLEOTIDE SEQUENCE [LARGE SCALE GENOMIC DNA]</scope>
</reference>
<organism evidence="9 10">
    <name type="scientific">Meganyctiphanes norvegica</name>
    <name type="common">Northern krill</name>
    <name type="synonym">Thysanopoda norvegica</name>
    <dbReference type="NCBI Taxonomy" id="48144"/>
    <lineage>
        <taxon>Eukaryota</taxon>
        <taxon>Metazoa</taxon>
        <taxon>Ecdysozoa</taxon>
        <taxon>Arthropoda</taxon>
        <taxon>Crustacea</taxon>
        <taxon>Multicrustacea</taxon>
        <taxon>Malacostraca</taxon>
        <taxon>Eumalacostraca</taxon>
        <taxon>Eucarida</taxon>
        <taxon>Euphausiacea</taxon>
        <taxon>Euphausiidae</taxon>
        <taxon>Meganyctiphanes</taxon>
    </lineage>
</organism>
<keyword evidence="1" id="KW-0479">Metal-binding</keyword>
<feature type="domain" description="MBD" evidence="8">
    <location>
        <begin position="245"/>
        <end position="318"/>
    </location>
</feature>
<dbReference type="Gene3D" id="3.30.890.10">
    <property type="entry name" value="Methyl-cpg-binding Protein 2, Chain A"/>
    <property type="match status" value="5"/>
</dbReference>
<dbReference type="GO" id="GO:0008270">
    <property type="term" value="F:zinc ion binding"/>
    <property type="evidence" value="ECO:0007669"/>
    <property type="project" value="UniProtKB-KW"/>
</dbReference>
<evidence type="ECO:0000259" key="8">
    <source>
        <dbReference type="PROSITE" id="PS50982"/>
    </source>
</evidence>
<dbReference type="PANTHER" id="PTHR24403:SF100">
    <property type="entry name" value="C2H2-TYPE DOMAIN-CONTAINING PROTEIN"/>
    <property type="match status" value="1"/>
</dbReference>
<name>A0AAV2SI72_MEGNR</name>
<feature type="domain" description="MBD" evidence="8">
    <location>
        <begin position="895"/>
        <end position="971"/>
    </location>
</feature>
<evidence type="ECO:0000313" key="10">
    <source>
        <dbReference type="Proteomes" id="UP001497623"/>
    </source>
</evidence>
<gene>
    <name evidence="9" type="ORF">MNOR_LOCUS37042</name>
</gene>
<feature type="domain" description="MBD" evidence="8">
    <location>
        <begin position="632"/>
        <end position="708"/>
    </location>
</feature>
<dbReference type="InterPro" id="IPR050688">
    <property type="entry name" value="Zinc_finger/UBP_domain"/>
</dbReference>
<dbReference type="GO" id="GO:0045944">
    <property type="term" value="P:positive regulation of transcription by RNA polymerase II"/>
    <property type="evidence" value="ECO:0007669"/>
    <property type="project" value="TreeGrafter"/>
</dbReference>
<protein>
    <recommendedName>
        <fullName evidence="11">MBD domain-containing protein</fullName>
    </recommendedName>
</protein>
<keyword evidence="2" id="KW-0677">Repeat</keyword>
<dbReference type="PROSITE" id="PS50157">
    <property type="entry name" value="ZINC_FINGER_C2H2_2"/>
    <property type="match status" value="1"/>
</dbReference>
<dbReference type="SUPFAM" id="SSF54171">
    <property type="entry name" value="DNA-binding domain"/>
    <property type="match status" value="6"/>
</dbReference>
<evidence type="ECO:0000256" key="2">
    <source>
        <dbReference type="ARBA" id="ARBA00022737"/>
    </source>
</evidence>
<comment type="caution">
    <text evidence="9">The sequence shown here is derived from an EMBL/GenBank/DDBJ whole genome shotgun (WGS) entry which is preliminary data.</text>
</comment>
<dbReference type="PROSITE" id="PS00028">
    <property type="entry name" value="ZINC_FINGER_C2H2_1"/>
    <property type="match status" value="3"/>
</dbReference>
<dbReference type="PANTHER" id="PTHR24403">
    <property type="entry name" value="ZINC FINGER PROTEIN"/>
    <property type="match status" value="1"/>
</dbReference>
<dbReference type="SMART" id="SM00355">
    <property type="entry name" value="ZnF_C2H2"/>
    <property type="match status" value="4"/>
</dbReference>
<feature type="domain" description="MBD" evidence="8">
    <location>
        <begin position="808"/>
        <end position="884"/>
    </location>
</feature>
<dbReference type="EMBL" id="CAXKWB010071682">
    <property type="protein sequence ID" value="CAL4195372.1"/>
    <property type="molecule type" value="Genomic_DNA"/>
</dbReference>
<keyword evidence="3 5" id="KW-0863">Zinc-finger</keyword>
<evidence type="ECO:0008006" key="11">
    <source>
        <dbReference type="Google" id="ProtNLM"/>
    </source>
</evidence>
<dbReference type="InterPro" id="IPR001739">
    <property type="entry name" value="Methyl_CpG_DNA-bd"/>
</dbReference>
<evidence type="ECO:0000256" key="1">
    <source>
        <dbReference type="ARBA" id="ARBA00022723"/>
    </source>
</evidence>
<dbReference type="GO" id="GO:0003677">
    <property type="term" value="F:DNA binding"/>
    <property type="evidence" value="ECO:0007669"/>
    <property type="project" value="InterPro"/>
</dbReference>
<evidence type="ECO:0000256" key="3">
    <source>
        <dbReference type="ARBA" id="ARBA00022771"/>
    </source>
</evidence>
<dbReference type="InterPro" id="IPR016177">
    <property type="entry name" value="DNA-bd_dom_sf"/>
</dbReference>
<feature type="domain" description="MBD" evidence="8">
    <location>
        <begin position="721"/>
        <end position="799"/>
    </location>
</feature>
<dbReference type="GO" id="GO:0005634">
    <property type="term" value="C:nucleus"/>
    <property type="evidence" value="ECO:0007669"/>
    <property type="project" value="TreeGrafter"/>
</dbReference>
<dbReference type="SMART" id="SM00391">
    <property type="entry name" value="MBD"/>
    <property type="match status" value="3"/>
</dbReference>
<dbReference type="PROSITE" id="PS50982">
    <property type="entry name" value="MBD"/>
    <property type="match status" value="6"/>
</dbReference>
<sequence length="1001" mass="116323">MNEMGSESDENCDDEFECSECDFKCTNEIDIIQHSAMHQSTSNNTVDISNSILYGTYIEDESNENDTVFTLQTNVSSGKEIVSGSRFAEETSEINALDPSKYKLKREPSSHEVISTTKMLHESEIGNRRIKLEDMDIDIKQESCPDSSSHQINEFVNIHNHREQDSLVLMPYKKEHIYVRESMHSAYDNVNISTEHGTFRAQTFVEDSGSISCHSDPLHKDISLTNTSQRLPPHKRLHEHKASIEVEIDNTGIYIPPGWKRKVFMKTTLCKGQLRYDCFYYTDLGKQIRCERDAYKYANKKHLSEEDIGKLNFTVSQTTMKPDQPILEVDLDNTGIYIPEGWQRKIYHNGQKIYHVNYLNAEGRRFWGKSDIYAYISNSNSIKENQIDVEDMDFSRGIKCQLSLKNKFESVLEQVKIIEFSFEVRKTVAKATNRLYLCKLCNFSSRVQHLACNHFSIHVHKFSKESIHNSVLPKNYDYFMCTECENKIMRRKDVQIHLERHCGRQITSTVVSVKCVCMAYSKADKILYCCEACEFACFRYSLILEHLKYHTPGEIVIADRDKYHKHKYNSDGNNLDSIYKERGSNDNKQIGSNNSDRKLDMQDNSDMKWYNNGTIKHSKPSDRIEKTVGKMEIKVDNTGKYIPEGWQRKVYKFTQGVHEGRCVVRYISPLGRTLHSKTQISEYIEKLKSDDIIELINVDKMDFSCKSHMKHMHRNASGKIEIKVDNTGKYIPEGWQRKAYKFTQGALIGRHTVRYISPLGKILCSKKLVSEYIEKLENNGIMELINVDKMDFSWKSHMKHRNTLGKIEIQADNTGKYIPKGWQRKAYKFTKGVHKGQHVVRYISPLGRTLCSKRLVSEYIERLESNIFMEPINVDKMDFSSKSQMKHKNKLGKIEIKVDNTGKYIPEGWQRKVYKFTKGNNKDRVIVRYISPSGKNLCGKTQISEYIEKIKSNGIMELINVDKMDFSTKSYREYPERSQNKRGGVKKVKMDKTETYVVNIR</sequence>
<accession>A0AAV2SI72</accession>
<dbReference type="AlphaFoldDB" id="A0AAV2SI72"/>